<feature type="compositionally biased region" description="Pro residues" evidence="1">
    <location>
        <begin position="487"/>
        <end position="499"/>
    </location>
</feature>
<evidence type="ECO:0000256" key="1">
    <source>
        <dbReference type="SAM" id="MobiDB-lite"/>
    </source>
</evidence>
<feature type="compositionally biased region" description="Gly residues" evidence="1">
    <location>
        <begin position="527"/>
        <end position="543"/>
    </location>
</feature>
<organism evidence="2 3">
    <name type="scientific">Lentzea roselyniae</name>
    <dbReference type="NCBI Taxonomy" id="531940"/>
    <lineage>
        <taxon>Bacteria</taxon>
        <taxon>Bacillati</taxon>
        <taxon>Actinomycetota</taxon>
        <taxon>Actinomycetes</taxon>
        <taxon>Pseudonocardiales</taxon>
        <taxon>Pseudonocardiaceae</taxon>
        <taxon>Lentzea</taxon>
    </lineage>
</organism>
<keyword evidence="3" id="KW-1185">Reference proteome</keyword>
<reference evidence="3" key="1">
    <citation type="journal article" date="2019" name="Int. J. Syst. Evol. Microbiol.">
        <title>The Global Catalogue of Microorganisms (GCM) 10K type strain sequencing project: providing services to taxonomists for standard genome sequencing and annotation.</title>
        <authorList>
            <consortium name="The Broad Institute Genomics Platform"/>
            <consortium name="The Broad Institute Genome Sequencing Center for Infectious Disease"/>
            <person name="Wu L."/>
            <person name="Ma J."/>
        </authorList>
    </citation>
    <scope>NUCLEOTIDE SEQUENCE [LARGE SCALE GENOMIC DNA]</scope>
    <source>
        <strain evidence="3">JCM 17494</strain>
    </source>
</reference>
<proteinExistence type="predicted"/>
<feature type="compositionally biased region" description="Polar residues" evidence="1">
    <location>
        <begin position="769"/>
        <end position="778"/>
    </location>
</feature>
<evidence type="ECO:0000313" key="2">
    <source>
        <dbReference type="EMBL" id="GAA3677722.1"/>
    </source>
</evidence>
<dbReference type="EMBL" id="BAABBE010000032">
    <property type="protein sequence ID" value="GAA3677722.1"/>
    <property type="molecule type" value="Genomic_DNA"/>
</dbReference>
<sequence>MAPPSIPATGDFSGASYEQILFAVTGQGTDLDAILKSAESGGSGWYRFASKANEGNSIWYRAWDKYYFGADFGHDTFTQWASGVAEMETLVNTVASGRSGLMDVQRMWDGEHLVVNYTHWLNGTNDIVQRWATSLESDDSAFKGKAAYAIGQNLRRLSFRLNDLHSQIMEDRSPNTVEALKNTASSLSRFAQQMTNAWFEHADTLRNAAAQANNAIIANIFDFIAEAGLSKGRGNYQLDLVGNDESTRDNFIRTALSRYSSVTYPGQTALPEGFPTLVGDLTGGGFWSSLNSSLSNYMRAEMLKLAVKARPEIAALNESYTVNGRSLGDLKTNQPPTVGSPTPDGGKGGGSDLPPPPGGGSGGGTNLPPPPGGGTGGANLPPPSGGGTGGANNLKLPGGSGGTGGGALPPPPGGGTSGLKLPPPGSSGSGGAGGDGLKLPPPPGAGSLGSGGGGGNGLKPPRPPGRGGLDDDPFRSGTGGTGGTGFVPPPGLWLPPPPGGGKGNGGTSRDRTGTGALDDWQTKLPDGAGGPGGSLGSGPGGTGWNPDFKDNLTLPPPPGAGGLDNLTGSGGTGGTLPPELQNGGMGFGPGPDLSKLPPGVTADQLPTGGAGLLGSGGVGGSGLGGADLPGTTGHLGSGTSDLGSSSGLDGSGTGSTGGWNGNGSGGNSGTTANLSAGGSRGDNKTSMPFMPPMGGMGAPTGNNNQQQERERQTWLSEDEEVWGTNSGAGVGVIGLLDSDEVSDDEPVVQNHVHLRSAAPRGAAAERTASQGTEASSST</sequence>
<dbReference type="Proteomes" id="UP001500711">
    <property type="component" value="Unassembled WGS sequence"/>
</dbReference>
<accession>A0ABP7C5U3</accession>
<comment type="caution">
    <text evidence="2">The sequence shown here is derived from an EMBL/GenBank/DDBJ whole genome shotgun (WGS) entry which is preliminary data.</text>
</comment>
<feature type="compositionally biased region" description="Low complexity" evidence="1">
    <location>
        <begin position="628"/>
        <end position="648"/>
    </location>
</feature>
<feature type="compositionally biased region" description="Gly residues" evidence="1">
    <location>
        <begin position="446"/>
        <end position="457"/>
    </location>
</feature>
<name>A0ABP7C5U3_9PSEU</name>
<feature type="compositionally biased region" description="Gly residues" evidence="1">
    <location>
        <begin position="398"/>
        <end position="407"/>
    </location>
</feature>
<gene>
    <name evidence="2" type="ORF">GCM10022267_75690</name>
</gene>
<feature type="compositionally biased region" description="Gly residues" evidence="1">
    <location>
        <begin position="427"/>
        <end position="436"/>
    </location>
</feature>
<feature type="region of interest" description="Disordered" evidence="1">
    <location>
        <begin position="755"/>
        <end position="778"/>
    </location>
</feature>
<feature type="compositionally biased region" description="Gly residues" evidence="1">
    <location>
        <begin position="608"/>
        <end position="627"/>
    </location>
</feature>
<feature type="region of interest" description="Disordered" evidence="1">
    <location>
        <begin position="324"/>
        <end position="726"/>
    </location>
</feature>
<feature type="compositionally biased region" description="Gly residues" evidence="1">
    <location>
        <begin position="649"/>
        <end position="668"/>
    </location>
</feature>
<protein>
    <submittedName>
        <fullName evidence="2">Uncharacterized protein</fullName>
    </submittedName>
</protein>
<dbReference type="RefSeq" id="WP_346135506.1">
    <property type="nucleotide sequence ID" value="NZ_BAABBE010000032.1"/>
</dbReference>
<evidence type="ECO:0000313" key="3">
    <source>
        <dbReference type="Proteomes" id="UP001500711"/>
    </source>
</evidence>
<feature type="compositionally biased region" description="Low complexity" evidence="1">
    <location>
        <begin position="755"/>
        <end position="768"/>
    </location>
</feature>